<feature type="compositionally biased region" description="Polar residues" evidence="1">
    <location>
        <begin position="72"/>
        <end position="90"/>
    </location>
</feature>
<feature type="compositionally biased region" description="Low complexity" evidence="1">
    <location>
        <begin position="1"/>
        <end position="17"/>
    </location>
</feature>
<dbReference type="InterPro" id="IPR057203">
    <property type="entry name" value="DUF7881"/>
</dbReference>
<sequence>MSSSPAAHSSSSDSGSSQPNTPPLRLENIIEEHHKATLPHSADALPHDAQLHSVDALPYVADALPHHPADISSPSNLPQISTTTMAPNNRSRGRDVHIYDINDPSTVLGGLLLTNGVTNTNFYSMVEILFLFQSDFELRDEGDARIEKDDNPLRPGSYYIHAAKPFLINDEPWLLRTISVATGTRVQSFCDTIRSRDGRCVISGKKAVRAYLDIWTGFEAAHVFPLAYEGHWTQNDYGRWITIPPQSGGTISSVQNGMLLDCTIHQLFDTYCLSINPDDNYKIVYFTVDGENLAGKYLDQQFRDDPQRPIDQLLRWHFRQAVLANMRGAGEPTFEHDFPPGSDIVGDILGGPKAGERMEFELFSRLAAQVECNVSSA</sequence>
<evidence type="ECO:0000313" key="5">
    <source>
        <dbReference type="Proteomes" id="UP000566819"/>
    </source>
</evidence>
<evidence type="ECO:0000259" key="2">
    <source>
        <dbReference type="Pfam" id="PF13391"/>
    </source>
</evidence>
<feature type="region of interest" description="Disordered" evidence="1">
    <location>
        <begin position="1"/>
        <end position="24"/>
    </location>
</feature>
<feature type="region of interest" description="Disordered" evidence="1">
    <location>
        <begin position="70"/>
        <end position="91"/>
    </location>
</feature>
<dbReference type="OrthoDB" id="3433692at2759"/>
<dbReference type="Pfam" id="PF13391">
    <property type="entry name" value="HNH_2"/>
    <property type="match status" value="1"/>
</dbReference>
<dbReference type="InterPro" id="IPR003615">
    <property type="entry name" value="HNH_nuc"/>
</dbReference>
<comment type="caution">
    <text evidence="4">The sequence shown here is derived from an EMBL/GenBank/DDBJ whole genome shotgun (WGS) entry which is preliminary data.</text>
</comment>
<evidence type="ECO:0008006" key="6">
    <source>
        <dbReference type="Google" id="ProtNLM"/>
    </source>
</evidence>
<evidence type="ECO:0000259" key="3">
    <source>
        <dbReference type="Pfam" id="PF25324"/>
    </source>
</evidence>
<protein>
    <recommendedName>
        <fullName evidence="6">HNH nuclease domain-containing protein</fullName>
    </recommendedName>
</protein>
<reference evidence="4 5" key="1">
    <citation type="submission" date="2020-03" db="EMBL/GenBank/DDBJ databases">
        <title>Draft Genome Sequence of Cudoniella acicularis.</title>
        <authorList>
            <person name="Buettner E."/>
            <person name="Kellner H."/>
        </authorList>
    </citation>
    <scope>NUCLEOTIDE SEQUENCE [LARGE SCALE GENOMIC DNA]</scope>
    <source>
        <strain evidence="4 5">DSM 108380</strain>
    </source>
</reference>
<gene>
    <name evidence="4" type="ORF">G7Y89_g2022</name>
</gene>
<evidence type="ECO:0000256" key="1">
    <source>
        <dbReference type="SAM" id="MobiDB-lite"/>
    </source>
</evidence>
<dbReference type="EMBL" id="JAAMPI010000085">
    <property type="protein sequence ID" value="KAF4636050.1"/>
    <property type="molecule type" value="Genomic_DNA"/>
</dbReference>
<feature type="domain" description="DUF7881" evidence="3">
    <location>
        <begin position="93"/>
        <end position="166"/>
    </location>
</feature>
<evidence type="ECO:0000313" key="4">
    <source>
        <dbReference type="EMBL" id="KAF4636050.1"/>
    </source>
</evidence>
<organism evidence="4 5">
    <name type="scientific">Cudoniella acicularis</name>
    <dbReference type="NCBI Taxonomy" id="354080"/>
    <lineage>
        <taxon>Eukaryota</taxon>
        <taxon>Fungi</taxon>
        <taxon>Dikarya</taxon>
        <taxon>Ascomycota</taxon>
        <taxon>Pezizomycotina</taxon>
        <taxon>Leotiomycetes</taxon>
        <taxon>Helotiales</taxon>
        <taxon>Tricladiaceae</taxon>
        <taxon>Cudoniella</taxon>
    </lineage>
</organism>
<name>A0A8H4RU25_9HELO</name>
<dbReference type="Proteomes" id="UP000566819">
    <property type="component" value="Unassembled WGS sequence"/>
</dbReference>
<keyword evidence="5" id="KW-1185">Reference proteome</keyword>
<dbReference type="AlphaFoldDB" id="A0A8H4RU25"/>
<feature type="domain" description="HNH nuclease" evidence="2">
    <location>
        <begin position="200"/>
        <end position="276"/>
    </location>
</feature>
<accession>A0A8H4RU25</accession>
<proteinExistence type="predicted"/>
<dbReference type="Pfam" id="PF25324">
    <property type="entry name" value="DUF7881"/>
    <property type="match status" value="1"/>
</dbReference>